<dbReference type="AlphaFoldDB" id="A0A1E8CIE5"/>
<dbReference type="GO" id="GO:0005829">
    <property type="term" value="C:cytosol"/>
    <property type="evidence" value="ECO:0007669"/>
    <property type="project" value="TreeGrafter"/>
</dbReference>
<dbReference type="Proteomes" id="UP000175669">
    <property type="component" value="Unassembled WGS sequence"/>
</dbReference>
<evidence type="ECO:0000256" key="5">
    <source>
        <dbReference type="ARBA" id="ARBA00022842"/>
    </source>
</evidence>
<dbReference type="Gene3D" id="3.90.470.20">
    <property type="entry name" value="4'-phosphopantetheinyl transferase domain"/>
    <property type="match status" value="1"/>
</dbReference>
<sequence length="262" mass="29129">MAVAEPLTPLELPLTQIDVWLVPATDDVTAMEKIAGHWLSAAEWERLQSRRLPKGHAMFLLTRAVLRRLLSVYQAGVEPGQWQLGRSAEGRPCVLGPLPAPVFNLSHTDDMLVLAFAALDQVGVDIEALDRPLEAAALARRFFSDSEFNALQALPPPQQQDRFLRLWTLKEACVKANGQGLARALRNFEFGFEPALVFYPAPHEAPPHHYWRLWSLTVAGLRVALALRADNNPGAPELCVRQLLWPDQVSIISCTPDYQCGT</sequence>
<dbReference type="InterPro" id="IPR050559">
    <property type="entry name" value="P-Pant_transferase_sf"/>
</dbReference>
<evidence type="ECO:0000256" key="2">
    <source>
        <dbReference type="ARBA" id="ARBA00010990"/>
    </source>
</evidence>
<dbReference type="SUPFAM" id="SSF56214">
    <property type="entry name" value="4'-phosphopantetheinyl transferase"/>
    <property type="match status" value="2"/>
</dbReference>
<comment type="similarity">
    <text evidence="2">Belongs to the P-Pant transferase superfamily. Gsp/Sfp/HetI/AcpT family.</text>
</comment>
<evidence type="ECO:0000259" key="6">
    <source>
        <dbReference type="Pfam" id="PF01648"/>
    </source>
</evidence>
<evidence type="ECO:0000256" key="3">
    <source>
        <dbReference type="ARBA" id="ARBA00022679"/>
    </source>
</evidence>
<dbReference type="GO" id="GO:0000287">
    <property type="term" value="F:magnesium ion binding"/>
    <property type="evidence" value="ECO:0007669"/>
    <property type="project" value="InterPro"/>
</dbReference>
<gene>
    <name evidence="7" type="ORF">PHACT_02805</name>
</gene>
<dbReference type="InterPro" id="IPR004568">
    <property type="entry name" value="Ppantetheine-prot_Trfase_dom"/>
</dbReference>
<evidence type="ECO:0000313" key="7">
    <source>
        <dbReference type="EMBL" id="OFE12193.1"/>
    </source>
</evidence>
<dbReference type="NCBIfam" id="TIGR00556">
    <property type="entry name" value="pantethn_trn"/>
    <property type="match status" value="1"/>
</dbReference>
<keyword evidence="3" id="KW-0808">Transferase</keyword>
<evidence type="ECO:0000256" key="1">
    <source>
        <dbReference type="ARBA" id="ARBA00001946"/>
    </source>
</evidence>
<keyword evidence="4" id="KW-0479">Metal-binding</keyword>
<keyword evidence="8" id="KW-1185">Reference proteome</keyword>
<dbReference type="PANTHER" id="PTHR12215">
    <property type="entry name" value="PHOSPHOPANTETHEINE TRANSFERASE"/>
    <property type="match status" value="1"/>
</dbReference>
<organism evidence="7 8">
    <name type="scientific">Pseudohongiella acticola</name>
    <dbReference type="NCBI Taxonomy" id="1524254"/>
    <lineage>
        <taxon>Bacteria</taxon>
        <taxon>Pseudomonadati</taxon>
        <taxon>Pseudomonadota</taxon>
        <taxon>Gammaproteobacteria</taxon>
        <taxon>Pseudomonadales</taxon>
        <taxon>Pseudohongiellaceae</taxon>
        <taxon>Pseudohongiella</taxon>
    </lineage>
</organism>
<dbReference type="GO" id="GO:0008897">
    <property type="term" value="F:holo-[acyl-carrier-protein] synthase activity"/>
    <property type="evidence" value="ECO:0007669"/>
    <property type="project" value="InterPro"/>
</dbReference>
<dbReference type="InterPro" id="IPR037143">
    <property type="entry name" value="4-PPantetheinyl_Trfase_dom_sf"/>
</dbReference>
<dbReference type="STRING" id="1524254.PHACT_02805"/>
<proteinExistence type="inferred from homology"/>
<name>A0A1E8CIE5_9GAMM</name>
<comment type="cofactor">
    <cofactor evidence="1">
        <name>Mg(2+)</name>
        <dbReference type="ChEBI" id="CHEBI:18420"/>
    </cofactor>
</comment>
<comment type="caution">
    <text evidence="7">The sequence shown here is derived from an EMBL/GenBank/DDBJ whole genome shotgun (WGS) entry which is preliminary data.</text>
</comment>
<keyword evidence="5" id="KW-0460">Magnesium</keyword>
<feature type="domain" description="4'-phosphopantetheinyl transferase" evidence="6">
    <location>
        <begin position="121"/>
        <end position="225"/>
    </location>
</feature>
<dbReference type="GO" id="GO:0019878">
    <property type="term" value="P:lysine biosynthetic process via aminoadipic acid"/>
    <property type="evidence" value="ECO:0007669"/>
    <property type="project" value="TreeGrafter"/>
</dbReference>
<protein>
    <recommendedName>
        <fullName evidence="6">4'-phosphopantetheinyl transferase domain-containing protein</fullName>
    </recommendedName>
</protein>
<evidence type="ECO:0000313" key="8">
    <source>
        <dbReference type="Proteomes" id="UP000175669"/>
    </source>
</evidence>
<dbReference type="PANTHER" id="PTHR12215:SF10">
    <property type="entry name" value="L-AMINOADIPATE-SEMIALDEHYDE DEHYDROGENASE-PHOSPHOPANTETHEINYL TRANSFERASE"/>
    <property type="match status" value="1"/>
</dbReference>
<dbReference type="EMBL" id="MASR01000001">
    <property type="protein sequence ID" value="OFE12193.1"/>
    <property type="molecule type" value="Genomic_DNA"/>
</dbReference>
<reference evidence="8" key="1">
    <citation type="submission" date="2016-07" db="EMBL/GenBank/DDBJ databases">
        <authorList>
            <person name="Florea S."/>
            <person name="Webb J.S."/>
            <person name="Jaromczyk J."/>
            <person name="Schardl C.L."/>
        </authorList>
    </citation>
    <scope>NUCLEOTIDE SEQUENCE [LARGE SCALE GENOMIC DNA]</scope>
    <source>
        <strain evidence="8">KCTC 42131</strain>
    </source>
</reference>
<dbReference type="Pfam" id="PF01648">
    <property type="entry name" value="ACPS"/>
    <property type="match status" value="1"/>
</dbReference>
<dbReference type="GO" id="GO:0006633">
    <property type="term" value="P:fatty acid biosynthetic process"/>
    <property type="evidence" value="ECO:0007669"/>
    <property type="project" value="InterPro"/>
</dbReference>
<evidence type="ECO:0000256" key="4">
    <source>
        <dbReference type="ARBA" id="ARBA00022723"/>
    </source>
</evidence>
<dbReference type="InterPro" id="IPR008278">
    <property type="entry name" value="4-PPantetheinyl_Trfase_dom"/>
</dbReference>
<accession>A0A1E8CIE5</accession>